<gene>
    <name evidence="2" type="ORF">ABII15_04505</name>
</gene>
<organism evidence="2">
    <name type="scientific">Streptomyces tabacisoli</name>
    <dbReference type="NCBI Taxonomy" id="3156398"/>
    <lineage>
        <taxon>Bacteria</taxon>
        <taxon>Bacillati</taxon>
        <taxon>Actinomycetota</taxon>
        <taxon>Actinomycetes</taxon>
        <taxon>Kitasatosporales</taxon>
        <taxon>Streptomycetaceae</taxon>
        <taxon>Streptomyces</taxon>
    </lineage>
</organism>
<name>A0AAU8IN43_9ACTN</name>
<dbReference type="Pfam" id="PF00485">
    <property type="entry name" value="PRK"/>
    <property type="match status" value="1"/>
</dbReference>
<dbReference type="GO" id="GO:0016301">
    <property type="term" value="F:kinase activity"/>
    <property type="evidence" value="ECO:0007669"/>
    <property type="project" value="InterPro"/>
</dbReference>
<dbReference type="SUPFAM" id="SSF52540">
    <property type="entry name" value="P-loop containing nucleoside triphosphate hydrolases"/>
    <property type="match status" value="1"/>
</dbReference>
<dbReference type="EMBL" id="CP159534">
    <property type="protein sequence ID" value="XCJ69274.1"/>
    <property type="molecule type" value="Genomic_DNA"/>
</dbReference>
<dbReference type="RefSeq" id="WP_353940959.1">
    <property type="nucleotide sequence ID" value="NZ_CP159534.1"/>
</dbReference>
<dbReference type="Gene3D" id="3.40.50.300">
    <property type="entry name" value="P-loop containing nucleotide triphosphate hydrolases"/>
    <property type="match status" value="1"/>
</dbReference>
<feature type="domain" description="Phosphoribulokinase/uridine kinase" evidence="1">
    <location>
        <begin position="26"/>
        <end position="165"/>
    </location>
</feature>
<sequence length="197" mass="21624">MTKIRTAADHVAAALSTRTRCGFALVALDGMGGSGKSTLAAALAELCGAAVVHGDDFYRPMDQAERAALTPAEGCDRYFDWQRLRDEVLLPLASGQAARYGRYDWETGALAPGEVHTVARTGIVVVEGVYTARPELAGFYDLLVYVDTPPEESMRRLRERGHDHGPLDWEARWRAAEEHYLATTRPRRRADLVVPGA</sequence>
<dbReference type="PANTHER" id="PTHR10285">
    <property type="entry name" value="URIDINE KINASE"/>
    <property type="match status" value="1"/>
</dbReference>
<dbReference type="KEGG" id="stac:ABII15_04505"/>
<evidence type="ECO:0000259" key="1">
    <source>
        <dbReference type="Pfam" id="PF00485"/>
    </source>
</evidence>
<accession>A0AAU8IN43</accession>
<dbReference type="GO" id="GO:0005524">
    <property type="term" value="F:ATP binding"/>
    <property type="evidence" value="ECO:0007669"/>
    <property type="project" value="InterPro"/>
</dbReference>
<reference evidence="2" key="1">
    <citation type="submission" date="2024-06" db="EMBL/GenBank/DDBJ databases">
        <title>Streptomyces sp. strain HUAS MG91 genome sequences.</title>
        <authorList>
            <person name="Mo P."/>
        </authorList>
    </citation>
    <scope>NUCLEOTIDE SEQUENCE</scope>
    <source>
        <strain evidence="2">HUAS MG91</strain>
    </source>
</reference>
<proteinExistence type="predicted"/>
<dbReference type="InterPro" id="IPR006083">
    <property type="entry name" value="PRK/URK"/>
</dbReference>
<dbReference type="AlphaFoldDB" id="A0AAU8IN43"/>
<evidence type="ECO:0000313" key="2">
    <source>
        <dbReference type="EMBL" id="XCJ69274.1"/>
    </source>
</evidence>
<protein>
    <recommendedName>
        <fullName evidence="1">Phosphoribulokinase/uridine kinase domain-containing protein</fullName>
    </recommendedName>
</protein>
<dbReference type="InterPro" id="IPR027417">
    <property type="entry name" value="P-loop_NTPase"/>
</dbReference>